<dbReference type="Proteomes" id="UP000294599">
    <property type="component" value="Unassembled WGS sequence"/>
</dbReference>
<feature type="compositionally biased region" description="Low complexity" evidence="1">
    <location>
        <begin position="1562"/>
        <end position="1572"/>
    </location>
</feature>
<dbReference type="InterPro" id="IPR001434">
    <property type="entry name" value="OmcB-like_DUF11"/>
</dbReference>
<evidence type="ECO:0000256" key="1">
    <source>
        <dbReference type="SAM" id="MobiDB-lite"/>
    </source>
</evidence>
<dbReference type="SUPFAM" id="SSF49899">
    <property type="entry name" value="Concanavalin A-like lectins/glucanases"/>
    <property type="match status" value="1"/>
</dbReference>
<dbReference type="EMBL" id="SMAF01000011">
    <property type="protein sequence ID" value="TCS97779.1"/>
    <property type="molecule type" value="Genomic_DNA"/>
</dbReference>
<reference evidence="4 5" key="1">
    <citation type="submission" date="2019-03" db="EMBL/GenBank/DDBJ databases">
        <title>Genomic Encyclopedia of Type Strains, Phase IV (KMG-IV): sequencing the most valuable type-strain genomes for metagenomic binning, comparative biology and taxonomic classification.</title>
        <authorList>
            <person name="Goeker M."/>
        </authorList>
    </citation>
    <scope>NUCLEOTIDE SEQUENCE [LARGE SCALE GENOMIC DNA]</scope>
    <source>
        <strain evidence="4 5">DSM 21944</strain>
    </source>
</reference>
<dbReference type="SUPFAM" id="SSF63825">
    <property type="entry name" value="YWTD domain"/>
    <property type="match status" value="1"/>
</dbReference>
<feature type="compositionally biased region" description="Polar residues" evidence="1">
    <location>
        <begin position="1552"/>
        <end position="1561"/>
    </location>
</feature>
<evidence type="ECO:0000313" key="4">
    <source>
        <dbReference type="EMBL" id="TCS97779.1"/>
    </source>
</evidence>
<evidence type="ECO:0000259" key="3">
    <source>
        <dbReference type="Pfam" id="PF01345"/>
    </source>
</evidence>
<dbReference type="Pfam" id="PF01345">
    <property type="entry name" value="DUF11"/>
    <property type="match status" value="1"/>
</dbReference>
<feature type="chain" id="PRO_5020295721" evidence="2">
    <location>
        <begin position="28"/>
        <end position="1753"/>
    </location>
</feature>
<dbReference type="RefSeq" id="WP_132577433.1">
    <property type="nucleotide sequence ID" value="NZ_JBHLWF010000026.1"/>
</dbReference>
<dbReference type="OrthoDB" id="9815730at2"/>
<protein>
    <submittedName>
        <fullName evidence="4">Uncharacterized protein DUF4394</fullName>
    </submittedName>
</protein>
<proteinExistence type="predicted"/>
<name>A0A4R3LCZ3_9GAMM</name>
<comment type="caution">
    <text evidence="4">The sequence shown here is derived from an EMBL/GenBank/DDBJ whole genome shotgun (WGS) entry which is preliminary data.</text>
</comment>
<organism evidence="4 5">
    <name type="scientific">Pseudofulvimonas gallinarii</name>
    <dbReference type="NCBI Taxonomy" id="634155"/>
    <lineage>
        <taxon>Bacteria</taxon>
        <taxon>Pseudomonadati</taxon>
        <taxon>Pseudomonadota</taxon>
        <taxon>Gammaproteobacteria</taxon>
        <taxon>Lysobacterales</taxon>
        <taxon>Rhodanobacteraceae</taxon>
        <taxon>Pseudofulvimonas</taxon>
    </lineage>
</organism>
<dbReference type="Gene3D" id="2.60.120.260">
    <property type="entry name" value="Galactose-binding domain-like"/>
    <property type="match status" value="1"/>
</dbReference>
<keyword evidence="5" id="KW-1185">Reference proteome</keyword>
<dbReference type="Gene3D" id="2.60.40.10">
    <property type="entry name" value="Immunoglobulins"/>
    <property type="match status" value="1"/>
</dbReference>
<accession>A0A4R3LCZ3</accession>
<dbReference type="InterPro" id="IPR013320">
    <property type="entry name" value="ConA-like_dom_sf"/>
</dbReference>
<evidence type="ECO:0000256" key="2">
    <source>
        <dbReference type="SAM" id="SignalP"/>
    </source>
</evidence>
<dbReference type="NCBIfam" id="NF038128">
    <property type="entry name" value="choice_anch_J"/>
    <property type="match status" value="1"/>
</dbReference>
<dbReference type="InterPro" id="IPR013783">
    <property type="entry name" value="Ig-like_fold"/>
</dbReference>
<evidence type="ECO:0000313" key="5">
    <source>
        <dbReference type="Proteomes" id="UP000294599"/>
    </source>
</evidence>
<keyword evidence="2" id="KW-0732">Signal</keyword>
<feature type="region of interest" description="Disordered" evidence="1">
    <location>
        <begin position="1552"/>
        <end position="1572"/>
    </location>
</feature>
<gene>
    <name evidence="4" type="ORF">EDC25_11159</name>
</gene>
<feature type="domain" description="DUF11" evidence="3">
    <location>
        <begin position="1448"/>
        <end position="1572"/>
    </location>
</feature>
<feature type="signal peptide" evidence="2">
    <location>
        <begin position="1"/>
        <end position="27"/>
    </location>
</feature>
<sequence>MRKSLLGLGFATIVASQAFLLTPTASAQTTFQRAAHVAALSTIAAANTSSRLPWEGVATTPVETVTSRKPISVAGDPDIVDSGPVNLVVPAGGDMMLNLVTGFWGPWSSNSGADFNLYAGGTGGALFFYVFADEVTGQSSVADAPGSSQVANLPAGTVVGPSSPLTGSGQNNSLNWVNGASGYVGLYFRNEVTGQFNYGYVELQTTGPNGFPATITRYVYNSAGNAITIPGGGGGGDPEIGLSATNFNFSVPADTSSSQNLVVSNTGAAGSTLNWTIAEAAAATSVAPKRAGTIVLGQTVHADSNASFGRSGLAAGQTGLPISPRGAGLTLSQNTSTVPMSAHSIACGASGTTADNVFLRRFYFDEHPGLEGGADITSVDVSVEVVNLADVQATVQLYTVPSSTPVDTIPALSSLTQIGTHTVTIPVGTALTSVNVPVTGTVSDTTANDLVVAVSLPSSSGVAGFYPGSNNAGQTHPGFLASVACSLPNPTTFAAVGFPDVHLILTANAEPAGGGGPTGCDAPQDIPWLTVSNTGGALASGASATSAIGVNAAGMAVGTYEAQLCVDSDDPVTPRVAVPVALEVTAGGGSNGIYYSAELNYPIPATLDGTSLNFVTETFDDNGPISGPWDINFYATGGQLRAFYISTYQARFVVDGAAIAVLQPGDTVGPSSVFSTGTGIINPGAAWLAGADAYMGVRFSCDGRLTHPVPGGFCYGYIHVTTTGTTGFPATIVNYAFDGDGNPITIPTGGGGSGDLVVDPAAVVMDVPVGTADSEVVTLSNEGSTAIDWNMIPEMVSVVSEDFEGTFPPAGWTLTDTGTPACPWFQTNGTSMSGFVPGSTGQGAAIDADACGSGGTYNASLVSAPIDLTGYGQATLNFDLSYRHLSTLNLSVDVSTDGGATWTSIQSYSGSVGYPGAPVEQEIDLSAYANQTIQIRWNWQSGWTWWAWIDNVEVVARDSAAWPLTCWDPSVDWLTVAPTSGTIAASADQAVTVSVDDTLAPGTYNTELCIAADDGSPIPMVVVPVEVTVTAPSITVDPTEISATVDPGDSATETLTIGNTGDGELVYTIDEAPAGLVNPRAHFPAVDRSVAAPFDPSASAAAEQIPAEVLAKLEASVSRGQESRAAGLRGATGVPAYTNTGFSRSDYVSLDATVPGALTSIVDPAVGTIYAATFLDNDFSRQFFIAGTPATGAILPVGAYGFVDTATGTHTQLGVVSTPAGASWTSAAQDPTTGTVYAVSGAGAGTNILWTVNPSTGATTQVGPISGAQLIVAIAISPEGLMYGLDIGTDNLIAIDKTNGAQAVIGPVGQNANFAQDMDFDQSTGILYWAGYMGSGNSRMYTVDTSTGAATEIGQIQDGAELLSFSIAVAGGNCSDPADVPWLTLSSTGGTIAAGGADQDVTVTMNSAGLPEGLHEASICVRSNDPNRAVVEVPVSFIVGEIVDDNADLALTLFSVPGTVDAGGSASIVATVANFGPADAADVEVELELPAEFSFVSGRLIEGSGNWVCAAAGQTVACELTAGTLPTGSFAAVLQVDVSVAVDAGDGVAVTNGTVSSSNPDPNAGNNTASTSTTIIGGPGDCIFADGFEGGTGGCGPAVDPDIVDSGPVNLVINTGDDMQLNMVTGEFGPYSSNSGADINWYPGTAGVMFFYVFADEVADQSSVADAPGSSQVAVLQSGATIGPDSPLTTSGQQNTANWIGGTSGYIGLKFWNESTNAWNYGYVQFQTTGPNGFPGTATRFVYNKAGNAITIP</sequence>